<dbReference type="PANTHER" id="PTHR32060">
    <property type="entry name" value="TAIL-SPECIFIC PROTEASE"/>
    <property type="match status" value="1"/>
</dbReference>
<evidence type="ECO:0000259" key="1">
    <source>
        <dbReference type="PROSITE" id="PS50106"/>
    </source>
</evidence>
<dbReference type="InterPro" id="IPR036034">
    <property type="entry name" value="PDZ_sf"/>
</dbReference>
<dbReference type="GO" id="GO:0006508">
    <property type="term" value="P:proteolysis"/>
    <property type="evidence" value="ECO:0007669"/>
    <property type="project" value="InterPro"/>
</dbReference>
<dbReference type="PROSITE" id="PS51257">
    <property type="entry name" value="PROKAR_LIPOPROTEIN"/>
    <property type="match status" value="1"/>
</dbReference>
<dbReference type="SMART" id="SM00245">
    <property type="entry name" value="TSPc"/>
    <property type="match status" value="1"/>
</dbReference>
<dbReference type="AlphaFoldDB" id="A0A1I1QWI8"/>
<dbReference type="STRING" id="870482.SAMN04487987_106227"/>
<dbReference type="GO" id="GO:0008236">
    <property type="term" value="F:serine-type peptidase activity"/>
    <property type="evidence" value="ECO:0007669"/>
    <property type="project" value="InterPro"/>
</dbReference>
<dbReference type="OrthoDB" id="7168509at2"/>
<proteinExistence type="predicted"/>
<dbReference type="Gene3D" id="3.90.226.10">
    <property type="entry name" value="2-enoyl-CoA Hydratase, Chain A, domain 1"/>
    <property type="match status" value="1"/>
</dbReference>
<dbReference type="InterPro" id="IPR001478">
    <property type="entry name" value="PDZ"/>
</dbReference>
<dbReference type="Gene3D" id="3.30.750.170">
    <property type="match status" value="1"/>
</dbReference>
<dbReference type="SUPFAM" id="SSF50156">
    <property type="entry name" value="PDZ domain-like"/>
    <property type="match status" value="1"/>
</dbReference>
<gene>
    <name evidence="2" type="ORF">SAMN04487987_106227</name>
</gene>
<dbReference type="PROSITE" id="PS50106">
    <property type="entry name" value="PDZ"/>
    <property type="match status" value="1"/>
</dbReference>
<dbReference type="EMBL" id="FOMI01000006">
    <property type="protein sequence ID" value="SFD22400.1"/>
    <property type="molecule type" value="Genomic_DNA"/>
</dbReference>
<dbReference type="Pfam" id="PF18294">
    <property type="entry name" value="Pept_S41_N"/>
    <property type="match status" value="1"/>
</dbReference>
<organism evidence="2 3">
    <name type="scientific">Algibacter pectinivorans</name>
    <dbReference type="NCBI Taxonomy" id="870482"/>
    <lineage>
        <taxon>Bacteria</taxon>
        <taxon>Pseudomonadati</taxon>
        <taxon>Bacteroidota</taxon>
        <taxon>Flavobacteriia</taxon>
        <taxon>Flavobacteriales</taxon>
        <taxon>Flavobacteriaceae</taxon>
        <taxon>Algibacter</taxon>
    </lineage>
</organism>
<dbReference type="Pfam" id="PF17820">
    <property type="entry name" value="PDZ_6"/>
    <property type="match status" value="1"/>
</dbReference>
<dbReference type="CDD" id="cd07561">
    <property type="entry name" value="Peptidase_S41_CPP_like"/>
    <property type="match status" value="1"/>
</dbReference>
<dbReference type="InterPro" id="IPR041613">
    <property type="entry name" value="Pept_S41_N"/>
</dbReference>
<feature type="domain" description="PDZ" evidence="1">
    <location>
        <begin position="99"/>
        <end position="185"/>
    </location>
</feature>
<dbReference type="SUPFAM" id="SSF52096">
    <property type="entry name" value="ClpP/crotonase"/>
    <property type="match status" value="1"/>
</dbReference>
<dbReference type="InterPro" id="IPR041489">
    <property type="entry name" value="PDZ_6"/>
</dbReference>
<name>A0A1I1QWI8_9FLAO</name>
<dbReference type="InterPro" id="IPR029045">
    <property type="entry name" value="ClpP/crotonase-like_dom_sf"/>
</dbReference>
<dbReference type="GO" id="GO:0004175">
    <property type="term" value="F:endopeptidase activity"/>
    <property type="evidence" value="ECO:0007669"/>
    <property type="project" value="TreeGrafter"/>
</dbReference>
<evidence type="ECO:0000313" key="2">
    <source>
        <dbReference type="EMBL" id="SFD22400.1"/>
    </source>
</evidence>
<keyword evidence="3" id="KW-1185">Reference proteome</keyword>
<accession>A0A1I1QWI8</accession>
<dbReference type="GO" id="GO:0007165">
    <property type="term" value="P:signal transduction"/>
    <property type="evidence" value="ECO:0007669"/>
    <property type="project" value="TreeGrafter"/>
</dbReference>
<dbReference type="InterPro" id="IPR005151">
    <property type="entry name" value="Tail-specific_protease"/>
</dbReference>
<dbReference type="Gene3D" id="2.30.42.10">
    <property type="match status" value="1"/>
</dbReference>
<reference evidence="3" key="1">
    <citation type="submission" date="2016-10" db="EMBL/GenBank/DDBJ databases">
        <authorList>
            <person name="Varghese N."/>
            <person name="Submissions S."/>
        </authorList>
    </citation>
    <scope>NUCLEOTIDE SEQUENCE [LARGE SCALE GENOMIC DNA]</scope>
    <source>
        <strain evidence="3">DSM 25730</strain>
    </source>
</reference>
<sequence length="477" mass="52159">MNKLKGLLLICTAVILTSCFQDNDDVAASANDINDFVYSGMNIFYLYKDNIPNLADDRFSNASEYTEYLNTFNSPFNLFESLLYQTETVDRFSWIVDDYLALEQQFQGNTLTNGMEFALFAAPNSTTEGFGVIRLVLPNSPADNAGLKRGDIFYAIDGQRLTNNNLRTLLGQDSYTLNLGFYNDKGTIETTDDSIDPLNEDIPVGKVQYTEDPIYDTKIINVGGENVGYLMYNGFTAGSENELNEVFGTFKASNVQHLVVDLRYNPGGSVSTTAYLASMITGQYTGEVFEKLIYNSTLQNNNTDFNFASKLDDGTTINSLGLNKVYVLATGSSASASEGLINGLEPYLENVVKIGSNTVGKTQASRTLYDSPNFGRQGANPSHTYAMQPLIANGVNKNNETVPGDGLPPSIGFEYDENPLNYGVLGDVNEPMLALALADIEDAMAKFQSIKSKSAQSFKLLMDSNALNPLEGGMIIE</sequence>
<dbReference type="RefSeq" id="WP_092852052.1">
    <property type="nucleotide sequence ID" value="NZ_FOMI01000006.1"/>
</dbReference>
<dbReference type="Pfam" id="PF03572">
    <property type="entry name" value="Peptidase_S41"/>
    <property type="match status" value="1"/>
</dbReference>
<dbReference type="PANTHER" id="PTHR32060:SF30">
    <property type="entry name" value="CARBOXY-TERMINAL PROCESSING PROTEASE CTPA"/>
    <property type="match status" value="1"/>
</dbReference>
<evidence type="ECO:0000313" key="3">
    <source>
        <dbReference type="Proteomes" id="UP000199439"/>
    </source>
</evidence>
<protein>
    <submittedName>
        <fullName evidence="2">Peptidase family S41</fullName>
    </submittedName>
</protein>
<dbReference type="GO" id="GO:0030288">
    <property type="term" value="C:outer membrane-bounded periplasmic space"/>
    <property type="evidence" value="ECO:0007669"/>
    <property type="project" value="TreeGrafter"/>
</dbReference>
<dbReference type="Proteomes" id="UP000199439">
    <property type="component" value="Unassembled WGS sequence"/>
</dbReference>